<accession>A0ABQ4M1E9</accession>
<name>A0ABQ4M1E9_9BACL</name>
<sequence>MACSEVMEKLNSLTTVERRPDFNLVVRLSDMVNIRYNTIKFTGNRFICQWNNYE</sequence>
<comment type="caution">
    <text evidence="1">The sequence shown here is derived from an EMBL/GenBank/DDBJ whole genome shotgun (WGS) entry which is preliminary data.</text>
</comment>
<gene>
    <name evidence="1" type="ORF">J21TS3_41550</name>
</gene>
<dbReference type="EMBL" id="BORW01000029">
    <property type="protein sequence ID" value="GIO69334.1"/>
    <property type="molecule type" value="Genomic_DNA"/>
</dbReference>
<reference evidence="1 2" key="1">
    <citation type="submission" date="2021-03" db="EMBL/GenBank/DDBJ databases">
        <title>Antimicrobial resistance genes in bacteria isolated from Japanese honey, and their potential for conferring macrolide and lincosamide resistance in the American foulbrood pathogen Paenibacillus larvae.</title>
        <authorList>
            <person name="Okamoto M."/>
            <person name="Kumagai M."/>
            <person name="Kanamori H."/>
            <person name="Takamatsu D."/>
        </authorList>
    </citation>
    <scope>NUCLEOTIDE SEQUENCE [LARGE SCALE GENOMIC DNA]</scope>
    <source>
        <strain evidence="1 2">J21TS3</strain>
    </source>
</reference>
<evidence type="ECO:0000313" key="2">
    <source>
        <dbReference type="Proteomes" id="UP000680638"/>
    </source>
</evidence>
<organism evidence="1 2">
    <name type="scientific">Paenibacillus cookii</name>
    <dbReference type="NCBI Taxonomy" id="157839"/>
    <lineage>
        <taxon>Bacteria</taxon>
        <taxon>Bacillati</taxon>
        <taxon>Bacillota</taxon>
        <taxon>Bacilli</taxon>
        <taxon>Bacillales</taxon>
        <taxon>Paenibacillaceae</taxon>
        <taxon>Paenibacillus</taxon>
    </lineage>
</organism>
<dbReference type="Proteomes" id="UP000680638">
    <property type="component" value="Unassembled WGS sequence"/>
</dbReference>
<protein>
    <submittedName>
        <fullName evidence="1">Uncharacterized protein</fullName>
    </submittedName>
</protein>
<evidence type="ECO:0000313" key="1">
    <source>
        <dbReference type="EMBL" id="GIO69334.1"/>
    </source>
</evidence>
<keyword evidence="2" id="KW-1185">Reference proteome</keyword>
<proteinExistence type="predicted"/>